<dbReference type="RefSeq" id="WP_345735025.1">
    <property type="nucleotide sequence ID" value="NZ_BAABIA010000002.1"/>
</dbReference>
<evidence type="ECO:0000256" key="1">
    <source>
        <dbReference type="ARBA" id="ARBA00022729"/>
    </source>
</evidence>
<proteinExistence type="predicted"/>
<dbReference type="Gene3D" id="3.40.50.1820">
    <property type="entry name" value="alpha/beta hydrolase"/>
    <property type="match status" value="1"/>
</dbReference>
<dbReference type="InterPro" id="IPR001375">
    <property type="entry name" value="Peptidase_S9_cat"/>
</dbReference>
<dbReference type="PANTHER" id="PTHR43037">
    <property type="entry name" value="UNNAMED PRODUCT-RELATED"/>
    <property type="match status" value="1"/>
</dbReference>
<reference evidence="4" key="1">
    <citation type="journal article" date="2019" name="Int. J. Syst. Evol. Microbiol.">
        <title>The Global Catalogue of Microorganisms (GCM) 10K type strain sequencing project: providing services to taxonomists for standard genome sequencing and annotation.</title>
        <authorList>
            <consortium name="The Broad Institute Genomics Platform"/>
            <consortium name="The Broad Institute Genome Sequencing Center for Infectious Disease"/>
            <person name="Wu L."/>
            <person name="Ma J."/>
        </authorList>
    </citation>
    <scope>NUCLEOTIDE SEQUENCE [LARGE SCALE GENOMIC DNA]</scope>
    <source>
        <strain evidence="4">JCM 18053</strain>
    </source>
</reference>
<evidence type="ECO:0000259" key="2">
    <source>
        <dbReference type="Pfam" id="PF00326"/>
    </source>
</evidence>
<dbReference type="InterPro" id="IPR029058">
    <property type="entry name" value="AB_hydrolase_fold"/>
</dbReference>
<feature type="domain" description="Peptidase S9 prolyl oligopeptidase catalytic" evidence="2">
    <location>
        <begin position="210"/>
        <end position="345"/>
    </location>
</feature>
<keyword evidence="1" id="KW-0732">Signal</keyword>
<evidence type="ECO:0000313" key="4">
    <source>
        <dbReference type="Proteomes" id="UP001499852"/>
    </source>
</evidence>
<evidence type="ECO:0000313" key="3">
    <source>
        <dbReference type="EMBL" id="GAA5134958.1"/>
    </source>
</evidence>
<dbReference type="SUPFAM" id="SSF53474">
    <property type="entry name" value="alpha/beta-Hydrolases"/>
    <property type="match status" value="1"/>
</dbReference>
<keyword evidence="4" id="KW-1185">Reference proteome</keyword>
<dbReference type="PANTHER" id="PTHR43037:SF1">
    <property type="entry name" value="BLL1128 PROTEIN"/>
    <property type="match status" value="1"/>
</dbReference>
<name>A0ABP9NY83_9BACT</name>
<dbReference type="Proteomes" id="UP001499852">
    <property type="component" value="Unassembled WGS sequence"/>
</dbReference>
<comment type="caution">
    <text evidence="3">The sequence shown here is derived from an EMBL/GenBank/DDBJ whole genome shotgun (WGS) entry which is preliminary data.</text>
</comment>
<organism evidence="3 4">
    <name type="scientific">Prosthecobacter algae</name>
    <dbReference type="NCBI Taxonomy" id="1144682"/>
    <lineage>
        <taxon>Bacteria</taxon>
        <taxon>Pseudomonadati</taxon>
        <taxon>Verrucomicrobiota</taxon>
        <taxon>Verrucomicrobiia</taxon>
        <taxon>Verrucomicrobiales</taxon>
        <taxon>Verrucomicrobiaceae</taxon>
        <taxon>Prosthecobacter</taxon>
    </lineage>
</organism>
<dbReference type="EMBL" id="BAABIA010000002">
    <property type="protein sequence ID" value="GAA5134958.1"/>
    <property type="molecule type" value="Genomic_DNA"/>
</dbReference>
<dbReference type="InterPro" id="IPR050955">
    <property type="entry name" value="Plant_Biomass_Hydrol_Est"/>
</dbReference>
<sequence length="666" mass="74280">MKYLPLFFLPVLALADGPKDNLADNVRPVPPIGIDVPEADVKALTQGLSELRTAIDAAVKAQAKNPKLADLSPDVEIFYKGVDWALKFKEIHKPAEIKSALETLAEGKLRAEQLKNGQSPWTTQKGLVVRGYRSKIDGSVQPYGLVIPDSYNGAATRLDVWCHGRGETLSELSFIDQRRKQTGNVAPANTIVLHPYGRYCCANKFAGEMDLLEALDHAKKFYHVDEDRTIVRGFSMGGAAAWQFAVNYSDKWCAANPGAGFSETPEFLNVFQTEDVTKVPWYEKTLWHWYNATDSAVNLFNTPTVAYSGEIDKQKQAADIMEKYLKAENIDLVHIIGPQTGHKIHPDSLIEIERRLADIAAVGRDRSPDEIHFATWFLRYNKMHWVTVNGLGESWKQARVDAKITGAKEVTVKTTNVTALSLDMPAGHCPFSVQEAPVVKIDGKELTVAKPKSDRSWLVHLRKQDGKWAVVASAQEEGKLTKHHGLSGPIDDAFMGSFLYVKPTGTALNDKVGAWTKAEMERAVFEWRRQFRGDAPAKADMDISEADMANNNLILWGDPQSNAVLAKIIAKLPIQWTQDKLIANGKTYDTKTHAPVLVYPNPLNPKRYVVINSSFTYREYDYLNNARQVAKLPDWAIVDFTLPKSTRAPGGISDAGFFGETWEWKK</sequence>
<protein>
    <submittedName>
        <fullName evidence="3">Prolyl oligopeptidase family serine peptidase</fullName>
    </submittedName>
</protein>
<dbReference type="Pfam" id="PF00326">
    <property type="entry name" value="Peptidase_S9"/>
    <property type="match status" value="1"/>
</dbReference>
<gene>
    <name evidence="3" type="ORF">GCM10023213_07450</name>
</gene>
<accession>A0ABP9NY83</accession>